<dbReference type="Proteomes" id="UP000030669">
    <property type="component" value="Unassembled WGS sequence"/>
</dbReference>
<dbReference type="OrthoDB" id="439917at2759"/>
<sequence>GHPLIAGHLDLCLCVSLLPDFVKENPVAKTAALLLNETRVTDIVEDLIHKQSSKKQCKYPVHAKGICSTSDVCRFECQDGYTAFTPSGSSSPTSCTCAAPNTECNGKCGLFPNGCGSQAAHKKRTTPKCDADKRLCGVPGGSNGKGWECVDTKSDLESCGGCMVPSPFSLNVTMGVDCSAIPNVSYVSCNVGKCQVKSCNDGFVPSPTGDSCV</sequence>
<gene>
    <name evidence="2" type="ORF">GLOTRDRAFT_22182</name>
</gene>
<dbReference type="PANTHER" id="PTHR35192">
    <property type="entry name" value="PROTEIN, PUTATIVE-RELATED"/>
    <property type="match status" value="1"/>
</dbReference>
<proteinExistence type="predicted"/>
<feature type="non-terminal residue" evidence="2">
    <location>
        <position position="1"/>
    </location>
</feature>
<dbReference type="AlphaFoldDB" id="S7RAD7"/>
<dbReference type="HOGENOM" id="CLU_063728_0_0_1"/>
<reference evidence="2 3" key="1">
    <citation type="journal article" date="2012" name="Science">
        <title>The Paleozoic origin of enzymatic lignin decomposition reconstructed from 31 fungal genomes.</title>
        <authorList>
            <person name="Floudas D."/>
            <person name="Binder M."/>
            <person name="Riley R."/>
            <person name="Barry K."/>
            <person name="Blanchette R.A."/>
            <person name="Henrissat B."/>
            <person name="Martinez A.T."/>
            <person name="Otillar R."/>
            <person name="Spatafora J.W."/>
            <person name="Yadav J.S."/>
            <person name="Aerts A."/>
            <person name="Benoit I."/>
            <person name="Boyd A."/>
            <person name="Carlson A."/>
            <person name="Copeland A."/>
            <person name="Coutinho P.M."/>
            <person name="de Vries R.P."/>
            <person name="Ferreira P."/>
            <person name="Findley K."/>
            <person name="Foster B."/>
            <person name="Gaskell J."/>
            <person name="Glotzer D."/>
            <person name="Gorecki P."/>
            <person name="Heitman J."/>
            <person name="Hesse C."/>
            <person name="Hori C."/>
            <person name="Igarashi K."/>
            <person name="Jurgens J.A."/>
            <person name="Kallen N."/>
            <person name="Kersten P."/>
            <person name="Kohler A."/>
            <person name="Kuees U."/>
            <person name="Kumar T.K.A."/>
            <person name="Kuo A."/>
            <person name="LaButti K."/>
            <person name="Larrondo L.F."/>
            <person name="Lindquist E."/>
            <person name="Ling A."/>
            <person name="Lombard V."/>
            <person name="Lucas S."/>
            <person name="Lundell T."/>
            <person name="Martin R."/>
            <person name="McLaughlin D.J."/>
            <person name="Morgenstern I."/>
            <person name="Morin E."/>
            <person name="Murat C."/>
            <person name="Nagy L.G."/>
            <person name="Nolan M."/>
            <person name="Ohm R.A."/>
            <person name="Patyshakuliyeva A."/>
            <person name="Rokas A."/>
            <person name="Ruiz-Duenas F.J."/>
            <person name="Sabat G."/>
            <person name="Salamov A."/>
            <person name="Samejima M."/>
            <person name="Schmutz J."/>
            <person name="Slot J.C."/>
            <person name="St John F."/>
            <person name="Stenlid J."/>
            <person name="Sun H."/>
            <person name="Sun S."/>
            <person name="Syed K."/>
            <person name="Tsang A."/>
            <person name="Wiebenga A."/>
            <person name="Young D."/>
            <person name="Pisabarro A."/>
            <person name="Eastwood D.C."/>
            <person name="Martin F."/>
            <person name="Cullen D."/>
            <person name="Grigoriev I.V."/>
            <person name="Hibbett D.S."/>
        </authorList>
    </citation>
    <scope>NUCLEOTIDE SEQUENCE [LARGE SCALE GENOMIC DNA]</scope>
    <source>
        <strain evidence="2 3">ATCC 11539</strain>
    </source>
</reference>
<dbReference type="GeneID" id="19305064"/>
<dbReference type="Pfam" id="PF21671">
    <property type="entry name" value="CPL1-like"/>
    <property type="match status" value="1"/>
</dbReference>
<evidence type="ECO:0000313" key="2">
    <source>
        <dbReference type="EMBL" id="EPQ51225.1"/>
    </source>
</evidence>
<dbReference type="InterPro" id="IPR038955">
    <property type="entry name" value="PriA/CPL1_fungi"/>
</dbReference>
<keyword evidence="3" id="KW-1185">Reference proteome</keyword>
<dbReference type="eggNOG" id="ENOG502SS21">
    <property type="taxonomic scope" value="Eukaryota"/>
</dbReference>
<evidence type="ECO:0000259" key="1">
    <source>
        <dbReference type="Pfam" id="PF21671"/>
    </source>
</evidence>
<dbReference type="EMBL" id="KB469311">
    <property type="protein sequence ID" value="EPQ51225.1"/>
    <property type="molecule type" value="Genomic_DNA"/>
</dbReference>
<dbReference type="KEGG" id="gtr:GLOTRDRAFT_22182"/>
<dbReference type="PANTHER" id="PTHR35192:SF2">
    <property type="entry name" value="APPLE DOMAIN-CONTAINING PROTEIN"/>
    <property type="match status" value="1"/>
</dbReference>
<protein>
    <recommendedName>
        <fullName evidence="1">Protein CPL1-like domain-containing protein</fullName>
    </recommendedName>
</protein>
<dbReference type="InterPro" id="IPR048661">
    <property type="entry name" value="CPL1-like"/>
</dbReference>
<dbReference type="STRING" id="670483.S7RAD7"/>
<accession>S7RAD7</accession>
<feature type="non-terminal residue" evidence="2">
    <location>
        <position position="213"/>
    </location>
</feature>
<dbReference type="OMA" id="AWECIDT"/>
<feature type="domain" description="Protein CPL1-like" evidence="1">
    <location>
        <begin position="147"/>
        <end position="213"/>
    </location>
</feature>
<dbReference type="RefSeq" id="XP_007870145.1">
    <property type="nucleotide sequence ID" value="XM_007871954.1"/>
</dbReference>
<organism evidence="2 3">
    <name type="scientific">Gloeophyllum trabeum (strain ATCC 11539 / FP-39264 / Madison 617)</name>
    <name type="common">Brown rot fungus</name>
    <dbReference type="NCBI Taxonomy" id="670483"/>
    <lineage>
        <taxon>Eukaryota</taxon>
        <taxon>Fungi</taxon>
        <taxon>Dikarya</taxon>
        <taxon>Basidiomycota</taxon>
        <taxon>Agaricomycotina</taxon>
        <taxon>Agaricomycetes</taxon>
        <taxon>Gloeophyllales</taxon>
        <taxon>Gloeophyllaceae</taxon>
        <taxon>Gloeophyllum</taxon>
    </lineage>
</organism>
<name>S7RAD7_GLOTA</name>
<evidence type="ECO:0000313" key="3">
    <source>
        <dbReference type="Proteomes" id="UP000030669"/>
    </source>
</evidence>